<name>A0ABP9ZCX9_9FUNG</name>
<evidence type="ECO:0000256" key="1">
    <source>
        <dbReference type="SAM" id="MobiDB-lite"/>
    </source>
</evidence>
<proteinExistence type="predicted"/>
<dbReference type="EMBL" id="BAABUK010000036">
    <property type="protein sequence ID" value="GAA5816967.1"/>
    <property type="molecule type" value="Genomic_DNA"/>
</dbReference>
<reference evidence="2 3" key="1">
    <citation type="submission" date="2024-04" db="EMBL/GenBank/DDBJ databases">
        <title>genome sequences of Mucor flavus KT1a and Helicostylum pulchrum KT1b strains isolated from the surface of a dry-aged beef.</title>
        <authorList>
            <person name="Toyotome T."/>
            <person name="Hosono M."/>
            <person name="Torimaru M."/>
            <person name="Fukuda K."/>
            <person name="Mikami N."/>
        </authorList>
    </citation>
    <scope>NUCLEOTIDE SEQUENCE [LARGE SCALE GENOMIC DNA]</scope>
    <source>
        <strain evidence="2 3">KT1a</strain>
    </source>
</reference>
<keyword evidence="3" id="KW-1185">Reference proteome</keyword>
<evidence type="ECO:0000313" key="3">
    <source>
        <dbReference type="Proteomes" id="UP001473302"/>
    </source>
</evidence>
<feature type="compositionally biased region" description="Polar residues" evidence="1">
    <location>
        <begin position="92"/>
        <end position="102"/>
    </location>
</feature>
<feature type="compositionally biased region" description="Low complexity" evidence="1">
    <location>
        <begin position="103"/>
        <end position="116"/>
    </location>
</feature>
<sequence>MKVYHNSNRQLNVRDSTGKIGAGKKFKGKDKIVDTEVAATFSFQNMNGNLNDAEADMEVEGSLNITLDDYNFDDTGDNFVEYITTKYDVGESSKQAGNTSNPVSSTVQSNATSSSVPKDSHSSTTSVDPEFVLKSVKKLNEPHEPSDAIPDRRMAVKTIVRKLQSDDGFDPKDFIKKDFFVEVFLSLIQAKVLILKYKEGYCTNARYTPIPLVHAQQIALYECTKIQTAYLNNLKAHLGNILRSFVNRLFNKDEKAKNLREKMKANGSTEEAIKSAIQKEVYQPCNQVKQAIIKKETPESGLLDTQSLKTLTMFYASYRENYSFQKNSIYYDEMARPENHFKAFFKLAVILEAEKMKMFACFPLCTTFIPCYMTLDSKIIRHHIFKKKSQLKAENKLDTWGAVVNLRNRAFKNQGFDKSVRFQGTLETDGVGISVIKQNMDTNRKTSKAKNTTQITVDQTKYIEGISQSDLRKTKGNCVLIDPGRRDLMYCLKETSKTDDKQTLTYTKMNRTKMQRHLRLLREKTKPEIIKVAEVGLSKTESFSLKIESYSNYIKARASVDILLREYYGNETYNTTQVYFPNSCFEFNLTNKGELYFGNLYVTRIRGYYPQPQVPPDAFTNFQIYATYLEIMMQQHHVKRRLKNIEKAEILKIAEKTLETGQVDLLRKRASQLLEKLQILSFRKLKFSSKLYFDKNDARLVRKLKNKFGSNPTLILGNWSAPNVKYQEPTRSKGLIATLKKNGFKLYLIDEYKTSSFCPECESPSEKFRTIVNPRPYQRRKMPTITCHGLLRYAILI</sequence>
<feature type="region of interest" description="Disordered" evidence="1">
    <location>
        <begin position="91"/>
        <end position="127"/>
    </location>
</feature>
<dbReference type="Proteomes" id="UP001473302">
    <property type="component" value="Unassembled WGS sequence"/>
</dbReference>
<accession>A0ABP9ZCX9</accession>
<organism evidence="2 3">
    <name type="scientific">Mucor flavus</name>
    <dbReference type="NCBI Taxonomy" id="439312"/>
    <lineage>
        <taxon>Eukaryota</taxon>
        <taxon>Fungi</taxon>
        <taxon>Fungi incertae sedis</taxon>
        <taxon>Mucoromycota</taxon>
        <taxon>Mucoromycotina</taxon>
        <taxon>Mucoromycetes</taxon>
        <taxon>Mucorales</taxon>
        <taxon>Mucorineae</taxon>
        <taxon>Mucoraceae</taxon>
        <taxon>Mucor</taxon>
    </lineage>
</organism>
<comment type="caution">
    <text evidence="2">The sequence shown here is derived from an EMBL/GenBank/DDBJ whole genome shotgun (WGS) entry which is preliminary data.</text>
</comment>
<protein>
    <submittedName>
        <fullName evidence="2">Uncharacterized protein</fullName>
    </submittedName>
</protein>
<evidence type="ECO:0000313" key="2">
    <source>
        <dbReference type="EMBL" id="GAA5816967.1"/>
    </source>
</evidence>
<gene>
    <name evidence="2" type="ORF">MFLAVUS_010502</name>
</gene>